<feature type="compositionally biased region" description="Polar residues" evidence="12">
    <location>
        <begin position="648"/>
        <end position="657"/>
    </location>
</feature>
<sequence length="1272" mass="136280">MPVVWPTLLDLSRDECKRILRKLELEAYAGVISALRAQGDLTKEKKDLLGELSKVLSISTERHRAEVRRAVNDERLTTIAHNMSGPNSSSEWSIEGRRLVPLMPRLVPQTAFTVTANAVANAAIQHNASLPVPAETGSKEGVSCSDEDEKPRKRRRTNSSSSSPVVLKEVPKAVVPVSKTITVPVSGSPKMSNIMQSIANSLPPHMSPVKITFTKPSTQTTNTTTQKVIIVTTSPSSTFVPNILSKSHNYAAVTKLVPTSVIASTTQKPPVVITASQSSLVSNSSSGSSSSTPSPIPNTVAVTAVVSSTPSVVMSTVAQGVSTSAIKMASTRLPSPKSLVSAPTQILAQFPKQHQQSPKQQLYQVQQQTQQPVAQPSPVSHQQQPQQSPLPPGIKPTIQIKQESGVKIITQQVQPSKILPKPVTATLPTSSNSPIMVVSSNGAIMTTKLVTTPTGTQATYTRPTVSPSIGRMAATPGAATYVKTTSGSIITVVPKSLATLGGKIISSNIVSGTTTKITTIPMTSKPNVIVVQKTTGKGTTIQGLPGKNVVTTLLNAGGEKTIQTVPTGAKPAIITATRPITKMIVTQPKGIGSTVQPAAKIIPTKIVYGQQGKTQVLIKPKPVTFQATVVSEQTRQLVTETLQQASRVAEAGNSSIQEGKEEPQSYTDSSSSSTESSQSSQDSQPVVHVIASRRQDWSEHEIAMETSPTIIYQDVSSESQSATSTIKALLELQQTTVKEKLESKPRQPTIDLSQMAVPIQMTQEKRHSPESPSIAVVESELVAEYITTERTDEGTEVAFPLLVSHRSQPQQPSQPQRTLLQHVAQSQTATQTSVVVKSIPASSPGAITHIMQQALSSHTAFTKHSEELGTEEGEVEEMDTLDPQTGLFYRSALTQSQSAKQQKLSQPPLEQTQLQVKTLQCFQTKQKQTIHLQADQLQHKLPQMPQLSIRHQKLTPLQQEQAQPKPDVQHTQHPMVAKDRQLPTLMAQPPQTVVQVLAVKTTQQLPKLQQAPNQPKIYVQPQTPQSQMSLPASSEKQTASQVEQPIITQGSSVTKITFEGRQPPTVTKITGGSSVPKLTSPVTSISPIQASEKTAVSDILKMSLMEAQIDTNVEHMIVDPPKKALATSMLTGEAGSLPSTHVVVAGMANSTPQQQKCRESCSSPSTVGSSLTARKIDAPAVPATGQFMRIQNVGQKKAEESPAEIIIQAIPQYAIPCHSSSNVVVEPSGLLELNNFTSQQLDDEETAMEQDIDSSTEDGTEPSPSQSSAERS</sequence>
<dbReference type="InterPro" id="IPR033482">
    <property type="entry name" value="EMSY"/>
</dbReference>
<feature type="region of interest" description="Disordered" evidence="12">
    <location>
        <begin position="1238"/>
        <end position="1272"/>
    </location>
</feature>
<dbReference type="FunFam" id="1.10.1240.40:FF:000001">
    <property type="entry name" value="BRCA2-interacting transcriptional repressor EMSY isoform X1"/>
    <property type="match status" value="1"/>
</dbReference>
<feature type="domain" description="ENT" evidence="13">
    <location>
        <begin position="16"/>
        <end position="100"/>
    </location>
</feature>
<evidence type="ECO:0000256" key="8">
    <source>
        <dbReference type="ARBA" id="ARBA00023242"/>
    </source>
</evidence>
<dbReference type="InterPro" id="IPR036142">
    <property type="entry name" value="ENT_dom-like_sf"/>
</dbReference>
<dbReference type="AlphaFoldDB" id="A0A6J3GB67"/>
<evidence type="ECO:0000256" key="3">
    <source>
        <dbReference type="ARBA" id="ARBA00022763"/>
    </source>
</evidence>
<dbReference type="InterPro" id="IPR005491">
    <property type="entry name" value="ENT_dom"/>
</dbReference>
<reference evidence="15" key="1">
    <citation type="submission" date="2025-08" db="UniProtKB">
        <authorList>
            <consortium name="RefSeq"/>
        </authorList>
    </citation>
    <scope>IDENTIFICATION</scope>
    <source>
        <tissue evidence="15">Blood</tissue>
    </source>
</reference>
<dbReference type="GeneID" id="116537094"/>
<evidence type="ECO:0000313" key="15">
    <source>
        <dbReference type="RefSeq" id="XP_032115020.1"/>
    </source>
</evidence>
<comment type="subcellular location">
    <subcellularLocation>
        <location evidence="1">Nucleus</location>
    </subcellularLocation>
</comment>
<dbReference type="SMART" id="SM01191">
    <property type="entry name" value="ENT"/>
    <property type="match status" value="1"/>
</dbReference>
<feature type="region of interest" description="Disordered" evidence="12">
    <location>
        <begin position="131"/>
        <end position="165"/>
    </location>
</feature>
<keyword evidence="7" id="KW-0234">DNA repair</keyword>
<dbReference type="PANTHER" id="PTHR16500:SF3">
    <property type="entry name" value="BRCA2-INTERACTING TRANSCRIPTIONAL REPRESSOR EMSY"/>
    <property type="match status" value="1"/>
</dbReference>
<dbReference type="Proteomes" id="UP000504640">
    <property type="component" value="Unplaced"/>
</dbReference>
<evidence type="ECO:0000256" key="5">
    <source>
        <dbReference type="ARBA" id="ARBA00023015"/>
    </source>
</evidence>
<proteinExistence type="predicted"/>
<comment type="function">
    <text evidence="9">Regulator which is able to repress transcription, possibly via its interaction with a multiprotein chromatin remodeling complex that modifies the chromatin. Its interaction with BRCA2 suggests that it may play a central role in the DNA repair function of BRCA2. Mediates ligand-dependent transcriptional activation by nuclear hormone receptors.</text>
</comment>
<evidence type="ECO:0000256" key="10">
    <source>
        <dbReference type="ARBA" id="ARBA00064602"/>
    </source>
</evidence>
<evidence type="ECO:0000256" key="7">
    <source>
        <dbReference type="ARBA" id="ARBA00023204"/>
    </source>
</evidence>
<feature type="compositionally biased region" description="Low complexity" evidence="12">
    <location>
        <begin position="664"/>
        <end position="685"/>
    </location>
</feature>
<dbReference type="RefSeq" id="XP_032115020.1">
    <property type="nucleotide sequence ID" value="XM_032259129.1"/>
</dbReference>
<dbReference type="GO" id="GO:0005654">
    <property type="term" value="C:nucleoplasm"/>
    <property type="evidence" value="ECO:0007669"/>
    <property type="project" value="TreeGrafter"/>
</dbReference>
<dbReference type="PANTHER" id="PTHR16500">
    <property type="entry name" value="BRCA2-INTERACTING TRANSCRIPTIONAL REPRESSOR EMSY"/>
    <property type="match status" value="1"/>
</dbReference>
<keyword evidence="5" id="KW-0805">Transcription regulation</keyword>
<dbReference type="GO" id="GO:0006355">
    <property type="term" value="P:regulation of DNA-templated transcription"/>
    <property type="evidence" value="ECO:0007669"/>
    <property type="project" value="InterPro"/>
</dbReference>
<feature type="compositionally biased region" description="Low complexity" evidence="12">
    <location>
        <begin position="355"/>
        <end position="387"/>
    </location>
</feature>
<evidence type="ECO:0000313" key="14">
    <source>
        <dbReference type="Proteomes" id="UP000504640"/>
    </source>
</evidence>
<feature type="compositionally biased region" description="Acidic residues" evidence="12">
    <location>
        <begin position="1241"/>
        <end position="1260"/>
    </location>
</feature>
<protein>
    <recommendedName>
        <fullName evidence="11">BRCA2-interacting transcriptional repressor EMSY</fullName>
    </recommendedName>
</protein>
<dbReference type="GO" id="GO:0006281">
    <property type="term" value="P:DNA repair"/>
    <property type="evidence" value="ECO:0007669"/>
    <property type="project" value="UniProtKB-KW"/>
</dbReference>
<keyword evidence="4" id="KW-0156">Chromatin regulator</keyword>
<evidence type="ECO:0000256" key="6">
    <source>
        <dbReference type="ARBA" id="ARBA00023163"/>
    </source>
</evidence>
<keyword evidence="6" id="KW-0804">Transcription</keyword>
<evidence type="ECO:0000256" key="1">
    <source>
        <dbReference type="ARBA" id="ARBA00004123"/>
    </source>
</evidence>
<organism evidence="14 15">
    <name type="scientific">Sapajus apella</name>
    <name type="common">Brown-capped capuchin</name>
    <name type="synonym">Cebus apella</name>
    <dbReference type="NCBI Taxonomy" id="9515"/>
    <lineage>
        <taxon>Eukaryota</taxon>
        <taxon>Metazoa</taxon>
        <taxon>Chordata</taxon>
        <taxon>Craniata</taxon>
        <taxon>Vertebrata</taxon>
        <taxon>Euteleostomi</taxon>
        <taxon>Mammalia</taxon>
        <taxon>Eutheria</taxon>
        <taxon>Euarchontoglires</taxon>
        <taxon>Primates</taxon>
        <taxon>Haplorrhini</taxon>
        <taxon>Platyrrhini</taxon>
        <taxon>Cebidae</taxon>
        <taxon>Cebinae</taxon>
        <taxon>Sapajus</taxon>
    </lineage>
</organism>
<evidence type="ECO:0000256" key="11">
    <source>
        <dbReference type="ARBA" id="ARBA00073247"/>
    </source>
</evidence>
<evidence type="ECO:0000256" key="2">
    <source>
        <dbReference type="ARBA" id="ARBA00022491"/>
    </source>
</evidence>
<keyword evidence="2" id="KW-0678">Repressor</keyword>
<dbReference type="PROSITE" id="PS51138">
    <property type="entry name" value="ENT"/>
    <property type="match status" value="1"/>
</dbReference>
<keyword evidence="14" id="KW-1185">Reference proteome</keyword>
<dbReference type="Pfam" id="PF03735">
    <property type="entry name" value="ENT"/>
    <property type="match status" value="1"/>
</dbReference>
<evidence type="ECO:0000256" key="9">
    <source>
        <dbReference type="ARBA" id="ARBA00058051"/>
    </source>
</evidence>
<name>A0A6J3GB67_SAPAP</name>
<dbReference type="CTD" id="56946"/>
<keyword evidence="8" id="KW-0539">Nucleus</keyword>
<comment type="subunit">
    <text evidence="10">Homodimer. Interacts with the transactivation domain of BRCA2. Interacts with CBX1 (via chromoshadow domain). Interacts with ZMYND11. Does not interact with CBX3 or CBX5. Component of a nuclear receptor-mediated transcription complex composed of at least ZNF335, CCAR2 and EMSY; the complex stimulates the transcription of nuclear receptor target genes such as SOX9 and HOXA1. Within the complex interacts with CCAR2 and ZNF335. Components of this complex may associate with components of a histone methylation complex to form a complex at least composed of ZNF335, HCFC1, CCAR2, EMSY, MKI67, RBBP5, ASH2L and WDR5. Within this complex, interacts with ASH2L and RBBP5.</text>
</comment>
<evidence type="ECO:0000256" key="12">
    <source>
        <dbReference type="SAM" id="MobiDB-lite"/>
    </source>
</evidence>
<accession>A0A6J3GB67</accession>
<feature type="compositionally biased region" description="Polar residues" evidence="12">
    <location>
        <begin position="1262"/>
        <end position="1272"/>
    </location>
</feature>
<gene>
    <name evidence="15" type="primary">EMSY</name>
</gene>
<dbReference type="Gene3D" id="1.10.1240.40">
    <property type="entry name" value="ENT domain"/>
    <property type="match status" value="1"/>
</dbReference>
<keyword evidence="3" id="KW-0227">DNA damage</keyword>
<feature type="region of interest" description="Disordered" evidence="12">
    <location>
        <begin position="648"/>
        <end position="686"/>
    </location>
</feature>
<dbReference type="SUPFAM" id="SSF158639">
    <property type="entry name" value="ENT-like"/>
    <property type="match status" value="1"/>
</dbReference>
<feature type="region of interest" description="Disordered" evidence="12">
    <location>
        <begin position="351"/>
        <end position="395"/>
    </location>
</feature>
<evidence type="ECO:0000259" key="13">
    <source>
        <dbReference type="PROSITE" id="PS51138"/>
    </source>
</evidence>
<evidence type="ECO:0000256" key="4">
    <source>
        <dbReference type="ARBA" id="ARBA00022853"/>
    </source>
</evidence>
<dbReference type="GO" id="GO:0006325">
    <property type="term" value="P:chromatin organization"/>
    <property type="evidence" value="ECO:0007669"/>
    <property type="project" value="UniProtKB-KW"/>
</dbReference>